<keyword evidence="4 6" id="KW-1133">Transmembrane helix</keyword>
<name>X1PTF6_9ZZZZ</name>
<feature type="transmembrane region" description="Helical" evidence="6">
    <location>
        <begin position="7"/>
        <end position="27"/>
    </location>
</feature>
<dbReference type="PROSITE" id="PS50850">
    <property type="entry name" value="MFS"/>
    <property type="match status" value="1"/>
</dbReference>
<dbReference type="PANTHER" id="PTHR43124:SF3">
    <property type="entry name" value="CHLORAMPHENICOL EFFLUX PUMP RV0191"/>
    <property type="match status" value="1"/>
</dbReference>
<evidence type="ECO:0000259" key="7">
    <source>
        <dbReference type="PROSITE" id="PS50850"/>
    </source>
</evidence>
<dbReference type="GO" id="GO:0005886">
    <property type="term" value="C:plasma membrane"/>
    <property type="evidence" value="ECO:0007669"/>
    <property type="project" value="UniProtKB-SubCell"/>
</dbReference>
<feature type="transmembrane region" description="Helical" evidence="6">
    <location>
        <begin position="133"/>
        <end position="157"/>
    </location>
</feature>
<dbReference type="InterPro" id="IPR020846">
    <property type="entry name" value="MFS_dom"/>
</dbReference>
<evidence type="ECO:0000313" key="8">
    <source>
        <dbReference type="EMBL" id="GAI59502.1"/>
    </source>
</evidence>
<feature type="domain" description="Major facilitator superfamily (MFS) profile" evidence="7">
    <location>
        <begin position="8"/>
        <end position="372"/>
    </location>
</feature>
<dbReference type="GO" id="GO:0022857">
    <property type="term" value="F:transmembrane transporter activity"/>
    <property type="evidence" value="ECO:0007669"/>
    <property type="project" value="InterPro"/>
</dbReference>
<dbReference type="InterPro" id="IPR011701">
    <property type="entry name" value="MFS"/>
</dbReference>
<evidence type="ECO:0000256" key="2">
    <source>
        <dbReference type="ARBA" id="ARBA00022475"/>
    </source>
</evidence>
<feature type="transmembrane region" description="Helical" evidence="6">
    <location>
        <begin position="187"/>
        <end position="208"/>
    </location>
</feature>
<feature type="transmembrane region" description="Helical" evidence="6">
    <location>
        <begin position="39"/>
        <end position="62"/>
    </location>
</feature>
<dbReference type="Gene3D" id="1.20.1250.20">
    <property type="entry name" value="MFS general substrate transporter like domains"/>
    <property type="match status" value="1"/>
</dbReference>
<keyword evidence="5 6" id="KW-0472">Membrane</keyword>
<dbReference type="AlphaFoldDB" id="X1PTF6"/>
<organism evidence="8">
    <name type="scientific">marine sediment metagenome</name>
    <dbReference type="NCBI Taxonomy" id="412755"/>
    <lineage>
        <taxon>unclassified sequences</taxon>
        <taxon>metagenomes</taxon>
        <taxon>ecological metagenomes</taxon>
    </lineage>
</organism>
<feature type="non-terminal residue" evidence="8">
    <location>
        <position position="372"/>
    </location>
</feature>
<feature type="transmembrane region" description="Helical" evidence="6">
    <location>
        <begin position="74"/>
        <end position="92"/>
    </location>
</feature>
<proteinExistence type="predicted"/>
<evidence type="ECO:0000256" key="3">
    <source>
        <dbReference type="ARBA" id="ARBA00022692"/>
    </source>
</evidence>
<dbReference type="InterPro" id="IPR036259">
    <property type="entry name" value="MFS_trans_sf"/>
</dbReference>
<evidence type="ECO:0000256" key="6">
    <source>
        <dbReference type="SAM" id="Phobius"/>
    </source>
</evidence>
<keyword evidence="2" id="KW-1003">Cell membrane</keyword>
<feature type="transmembrane region" description="Helical" evidence="6">
    <location>
        <begin position="98"/>
        <end position="121"/>
    </location>
</feature>
<dbReference type="Pfam" id="PF07690">
    <property type="entry name" value="MFS_1"/>
    <property type="match status" value="1"/>
</dbReference>
<evidence type="ECO:0000256" key="1">
    <source>
        <dbReference type="ARBA" id="ARBA00004651"/>
    </source>
</evidence>
<feature type="transmembrane region" description="Helical" evidence="6">
    <location>
        <begin position="348"/>
        <end position="369"/>
    </location>
</feature>
<dbReference type="SUPFAM" id="SSF103473">
    <property type="entry name" value="MFS general substrate transporter"/>
    <property type="match status" value="1"/>
</dbReference>
<reference evidence="8" key="1">
    <citation type="journal article" date="2014" name="Front. Microbiol.">
        <title>High frequency of phylogenetically diverse reductive dehalogenase-homologous genes in deep subseafloor sedimentary metagenomes.</title>
        <authorList>
            <person name="Kawai M."/>
            <person name="Futagami T."/>
            <person name="Toyoda A."/>
            <person name="Takaki Y."/>
            <person name="Nishi S."/>
            <person name="Hori S."/>
            <person name="Arai W."/>
            <person name="Tsubouchi T."/>
            <person name="Morono Y."/>
            <person name="Uchiyama I."/>
            <person name="Ito T."/>
            <person name="Fujiyama A."/>
            <person name="Inagaki F."/>
            <person name="Takami H."/>
        </authorList>
    </citation>
    <scope>NUCLEOTIDE SEQUENCE</scope>
    <source>
        <strain evidence="8">Expedition CK06-06</strain>
    </source>
</reference>
<dbReference type="EMBL" id="BARW01002701">
    <property type="protein sequence ID" value="GAI59502.1"/>
    <property type="molecule type" value="Genomic_DNA"/>
</dbReference>
<feature type="transmembrane region" description="Helical" evidence="6">
    <location>
        <begin position="319"/>
        <end position="342"/>
    </location>
</feature>
<sequence>MKKRELISLFFFLSLILIILMDSALFLPNEVLIAADLDIYFDSIGIIISVYTIVNGVSILMFGYLTDLIQRKKILIFAGVLWSITAILHIFIEVFWQLILARIVAAIAVSVTTPLVISYLADIISSDSRSKSFAFWGLISSIGSLVAGAIALAFNVIDYEAIELLSIPEKINYIAINYPNFLYTWRLPYFFLGIIALIFTILNFFITVEPKRAAKEKSLENVLTDEDMRYSYKIKFSDLKFIFKRKSNFFLMFNFFDVIASGLLVAYIFPYIQLEIGVNVVDIKVIILLLFAVVLGLIIGQFGLAHWGDKRIQSGDLSGRVKVAVICAILSLPFLLFAFAMSPNVSSSTFFFGALLVNDVVFWVLWLIYCMF</sequence>
<accession>X1PTF6</accession>
<feature type="transmembrane region" description="Helical" evidence="6">
    <location>
        <begin position="249"/>
        <end position="273"/>
    </location>
</feature>
<feature type="transmembrane region" description="Helical" evidence="6">
    <location>
        <begin position="285"/>
        <end position="307"/>
    </location>
</feature>
<evidence type="ECO:0000256" key="4">
    <source>
        <dbReference type="ARBA" id="ARBA00022989"/>
    </source>
</evidence>
<keyword evidence="3 6" id="KW-0812">Transmembrane</keyword>
<comment type="subcellular location">
    <subcellularLocation>
        <location evidence="1">Cell membrane</location>
        <topology evidence="1">Multi-pass membrane protein</topology>
    </subcellularLocation>
</comment>
<protein>
    <recommendedName>
        <fullName evidence="7">Major facilitator superfamily (MFS) profile domain-containing protein</fullName>
    </recommendedName>
</protein>
<dbReference type="PANTHER" id="PTHR43124">
    <property type="entry name" value="PURINE EFFLUX PUMP PBUE"/>
    <property type="match status" value="1"/>
</dbReference>
<dbReference type="InterPro" id="IPR050189">
    <property type="entry name" value="MFS_Efflux_Transporters"/>
</dbReference>
<gene>
    <name evidence="8" type="ORF">S12H4_07356</name>
</gene>
<evidence type="ECO:0000256" key="5">
    <source>
        <dbReference type="ARBA" id="ARBA00023136"/>
    </source>
</evidence>
<comment type="caution">
    <text evidence="8">The sequence shown here is derived from an EMBL/GenBank/DDBJ whole genome shotgun (WGS) entry which is preliminary data.</text>
</comment>